<dbReference type="Proteomes" id="UP000318741">
    <property type="component" value="Chromosome"/>
</dbReference>
<keyword evidence="1" id="KW-0812">Transmembrane</keyword>
<name>A0A517P8L3_9PLAN</name>
<evidence type="ECO:0000313" key="2">
    <source>
        <dbReference type="EMBL" id="QDT15710.1"/>
    </source>
</evidence>
<evidence type="ECO:0000256" key="1">
    <source>
        <dbReference type="SAM" id="Phobius"/>
    </source>
</evidence>
<dbReference type="AlphaFoldDB" id="A0A517P8L3"/>
<keyword evidence="1" id="KW-1133">Transmembrane helix</keyword>
<proteinExistence type="predicted"/>
<dbReference type="RefSeq" id="WP_145358618.1">
    <property type="nucleotide sequence ID" value="NZ_CP036265.1"/>
</dbReference>
<organism evidence="2 3">
    <name type="scientific">Alienimonas californiensis</name>
    <dbReference type="NCBI Taxonomy" id="2527989"/>
    <lineage>
        <taxon>Bacteria</taxon>
        <taxon>Pseudomonadati</taxon>
        <taxon>Planctomycetota</taxon>
        <taxon>Planctomycetia</taxon>
        <taxon>Planctomycetales</taxon>
        <taxon>Planctomycetaceae</taxon>
        <taxon>Alienimonas</taxon>
    </lineage>
</organism>
<dbReference type="KEGG" id="acaf:CA12_18000"/>
<evidence type="ECO:0000313" key="3">
    <source>
        <dbReference type="Proteomes" id="UP000318741"/>
    </source>
</evidence>
<feature type="transmembrane region" description="Helical" evidence="1">
    <location>
        <begin position="162"/>
        <end position="181"/>
    </location>
</feature>
<keyword evidence="1" id="KW-0472">Membrane</keyword>
<feature type="transmembrane region" description="Helical" evidence="1">
    <location>
        <begin position="301"/>
        <end position="319"/>
    </location>
</feature>
<keyword evidence="3" id="KW-1185">Reference proteome</keyword>
<accession>A0A517P8L3</accession>
<gene>
    <name evidence="2" type="ORF">CA12_18000</name>
</gene>
<dbReference type="EMBL" id="CP036265">
    <property type="protein sequence ID" value="QDT15710.1"/>
    <property type="molecule type" value="Genomic_DNA"/>
</dbReference>
<sequence>MTSDDRPQTAFAQVAGLTATLLQPFIWTSAVVGAAAVLFPTVAHYEEGVDNSITRLGPIGILERARFEAQPVEYGYNYWESQVAWWHPVMLHAEFLRGPATEELWGDGRAWGNRVAGLKYEEFVHTPSTWLGRDYDYDRLSDADWEAMDEVDRDATIVELDVTLWAILGPAAVIAAGLLIVRLRTGRESQPPGRLHRLVRPWVWTAAAIGAATIGTSFGGIGATKGEWLSEAYALRGPADTWHPRLLSLSRTWAYDADPAAPSDTGETSRYESRSAGVWFEHGRRGFTPKSGGYGDTTLSLSLWWLLLPAELANLVTLFRARPRPRPAVPAPPPPAPA</sequence>
<reference evidence="2 3" key="1">
    <citation type="submission" date="2019-02" db="EMBL/GenBank/DDBJ databases">
        <title>Deep-cultivation of Planctomycetes and their phenomic and genomic characterization uncovers novel biology.</title>
        <authorList>
            <person name="Wiegand S."/>
            <person name="Jogler M."/>
            <person name="Boedeker C."/>
            <person name="Pinto D."/>
            <person name="Vollmers J."/>
            <person name="Rivas-Marin E."/>
            <person name="Kohn T."/>
            <person name="Peeters S.H."/>
            <person name="Heuer A."/>
            <person name="Rast P."/>
            <person name="Oberbeckmann S."/>
            <person name="Bunk B."/>
            <person name="Jeske O."/>
            <person name="Meyerdierks A."/>
            <person name="Storesund J.E."/>
            <person name="Kallscheuer N."/>
            <person name="Luecker S."/>
            <person name="Lage O.M."/>
            <person name="Pohl T."/>
            <person name="Merkel B.J."/>
            <person name="Hornburger P."/>
            <person name="Mueller R.-W."/>
            <person name="Bruemmer F."/>
            <person name="Labrenz M."/>
            <person name="Spormann A.M."/>
            <person name="Op den Camp H."/>
            <person name="Overmann J."/>
            <person name="Amann R."/>
            <person name="Jetten M.S.M."/>
            <person name="Mascher T."/>
            <person name="Medema M.H."/>
            <person name="Devos D.P."/>
            <person name="Kaster A.-K."/>
            <person name="Ovreas L."/>
            <person name="Rohde M."/>
            <person name="Galperin M.Y."/>
            <person name="Jogler C."/>
        </authorList>
    </citation>
    <scope>NUCLEOTIDE SEQUENCE [LARGE SCALE GENOMIC DNA]</scope>
    <source>
        <strain evidence="2 3">CA12</strain>
    </source>
</reference>
<protein>
    <submittedName>
        <fullName evidence="2">Uncharacterized protein</fullName>
    </submittedName>
</protein>
<feature type="transmembrane region" description="Helical" evidence="1">
    <location>
        <begin position="202"/>
        <end position="223"/>
    </location>
</feature>